<dbReference type="EMBL" id="AMFJ01028943">
    <property type="protein sequence ID" value="EKD44211.1"/>
    <property type="molecule type" value="Genomic_DNA"/>
</dbReference>
<proteinExistence type="predicted"/>
<reference evidence="1" key="1">
    <citation type="journal article" date="2012" name="Science">
        <title>Fermentation, hydrogen, and sulfur metabolism in multiple uncultivated bacterial phyla.</title>
        <authorList>
            <person name="Wrighton K.C."/>
            <person name="Thomas B.C."/>
            <person name="Sharon I."/>
            <person name="Miller C.S."/>
            <person name="Castelle C.J."/>
            <person name="VerBerkmoes N.C."/>
            <person name="Wilkins M.J."/>
            <person name="Hettich R.L."/>
            <person name="Lipton M.S."/>
            <person name="Williams K.H."/>
            <person name="Long P.E."/>
            <person name="Banfield J.F."/>
        </authorList>
    </citation>
    <scope>NUCLEOTIDE SEQUENCE [LARGE SCALE GENOMIC DNA]</scope>
</reference>
<sequence length="21" mass="2471">MKELYTTVELKRLISQGEGQF</sequence>
<protein>
    <submittedName>
        <fullName evidence="1">Uncharacterized protein</fullName>
    </submittedName>
</protein>
<comment type="caution">
    <text evidence="1">The sequence shown here is derived from an EMBL/GenBank/DDBJ whole genome shotgun (WGS) entry which is preliminary data.</text>
</comment>
<accession>K1Z4P0</accession>
<name>K1Z4P0_9BACT</name>
<feature type="non-terminal residue" evidence="1">
    <location>
        <position position="21"/>
    </location>
</feature>
<organism evidence="1">
    <name type="scientific">uncultured bacterium</name>
    <name type="common">gcode 4</name>
    <dbReference type="NCBI Taxonomy" id="1234023"/>
    <lineage>
        <taxon>Bacteria</taxon>
        <taxon>environmental samples</taxon>
    </lineage>
</organism>
<dbReference type="AlphaFoldDB" id="K1Z4P0"/>
<evidence type="ECO:0000313" key="1">
    <source>
        <dbReference type="EMBL" id="EKD44211.1"/>
    </source>
</evidence>
<gene>
    <name evidence="1" type="ORF">ACD_71C00212G0001</name>
</gene>